<evidence type="ECO:0000256" key="1">
    <source>
        <dbReference type="SAM" id="Phobius"/>
    </source>
</evidence>
<keyword evidence="1" id="KW-0812">Transmembrane</keyword>
<proteinExistence type="predicted"/>
<feature type="transmembrane region" description="Helical" evidence="1">
    <location>
        <begin position="7"/>
        <end position="36"/>
    </location>
</feature>
<accession>A0A220UH36</accession>
<gene>
    <name evidence="2" type="ORF">CF168_00485</name>
</gene>
<dbReference type="AlphaFoldDB" id="A0A220UH36"/>
<reference evidence="2 3" key="1">
    <citation type="submission" date="2017-07" db="EMBL/GenBank/DDBJ databases">
        <title>Phenotypical and genomic characterization of a clinical isolate of Shewanella bicestrii sp. nov. producing an extended-spectrum beta-lactamase and a new oxacillinase variant.</title>
        <authorList>
            <person name="Jousset A.B."/>
            <person name="Bonnin R.A."/>
            <person name="Girlich D."/>
            <person name="Dabos L."/>
            <person name="Potron A."/>
            <person name="Dortet L."/>
            <person name="Glaser P."/>
            <person name="Naas T."/>
        </authorList>
    </citation>
    <scope>NUCLEOTIDE SEQUENCE [LARGE SCALE GENOMIC DNA]</scope>
    <source>
        <strain evidence="2 3">JAB-1</strain>
    </source>
</reference>
<feature type="transmembrane region" description="Helical" evidence="1">
    <location>
        <begin position="48"/>
        <end position="70"/>
    </location>
</feature>
<keyword evidence="3" id="KW-1185">Reference proteome</keyword>
<evidence type="ECO:0000313" key="2">
    <source>
        <dbReference type="EMBL" id="ASK67449.1"/>
    </source>
</evidence>
<evidence type="ECO:0000313" key="3">
    <source>
        <dbReference type="Proteomes" id="UP000198367"/>
    </source>
</evidence>
<keyword evidence="1" id="KW-0472">Membrane</keyword>
<name>A0A220UH36_9GAMM</name>
<keyword evidence="1" id="KW-1133">Transmembrane helix</keyword>
<feature type="transmembrane region" description="Helical" evidence="1">
    <location>
        <begin position="113"/>
        <end position="134"/>
    </location>
</feature>
<protein>
    <recommendedName>
        <fullName evidence="4">Inner membrane protein</fullName>
    </recommendedName>
</protein>
<dbReference type="Proteomes" id="UP000198367">
    <property type="component" value="Chromosome"/>
</dbReference>
<dbReference type="EMBL" id="CP022358">
    <property type="protein sequence ID" value="ASK67449.1"/>
    <property type="molecule type" value="Genomic_DNA"/>
</dbReference>
<dbReference type="RefSeq" id="WP_089066633.1">
    <property type="nucleotide sequence ID" value="NZ_CP022358.1"/>
</dbReference>
<feature type="transmembrane region" description="Helical" evidence="1">
    <location>
        <begin position="82"/>
        <end position="101"/>
    </location>
</feature>
<sequence>MRLFMKYLPAFGLGILLAVLSFVSFALVATAGYMYALLGSIDNLSHTSAVYLGLGAHDAGLLLLLSGLMLFSYQRLFPRLPFDWYAAVAMQLPLGSLVLWADGVSFNLTDFYGVARALTLFSATFGVLIIFGLLQRRGRRLARA</sequence>
<organism evidence="2 3">
    <name type="scientific">Shewanella bicestrii</name>
    <dbReference type="NCBI Taxonomy" id="2018305"/>
    <lineage>
        <taxon>Bacteria</taxon>
        <taxon>Pseudomonadati</taxon>
        <taxon>Pseudomonadota</taxon>
        <taxon>Gammaproteobacteria</taxon>
        <taxon>Alteromonadales</taxon>
        <taxon>Shewanellaceae</taxon>
        <taxon>Shewanella</taxon>
    </lineage>
</organism>
<dbReference type="KEGG" id="sbj:CF168_00485"/>
<evidence type="ECO:0008006" key="4">
    <source>
        <dbReference type="Google" id="ProtNLM"/>
    </source>
</evidence>